<dbReference type="EMBL" id="PUHW01000106">
    <property type="protein sequence ID" value="KAG0689022.1"/>
    <property type="molecule type" value="Genomic_DNA"/>
</dbReference>
<gene>
    <name evidence="5" type="ORF">C6P40_000228</name>
</gene>
<dbReference type="Pfam" id="PF03645">
    <property type="entry name" value="Tctex-1"/>
    <property type="match status" value="1"/>
</dbReference>
<evidence type="ECO:0000256" key="2">
    <source>
        <dbReference type="ARBA" id="ARBA00010778"/>
    </source>
</evidence>
<dbReference type="Gene3D" id="3.30.1140.40">
    <property type="entry name" value="Tctex-1"/>
    <property type="match status" value="1"/>
</dbReference>
<dbReference type="InterPro" id="IPR005334">
    <property type="entry name" value="Tctex-1-like"/>
</dbReference>
<evidence type="ECO:0000313" key="5">
    <source>
        <dbReference type="EMBL" id="KAG0689022.1"/>
    </source>
</evidence>
<evidence type="ECO:0000313" key="6">
    <source>
        <dbReference type="Proteomes" id="UP000697127"/>
    </source>
</evidence>
<accession>A0A9P6WL44</accession>
<name>A0A9P6WL44_9ASCO</name>
<reference evidence="5" key="1">
    <citation type="submission" date="2020-11" db="EMBL/GenBank/DDBJ databases">
        <title>Kefir isolates.</title>
        <authorList>
            <person name="Marcisauskas S."/>
            <person name="Kim Y."/>
            <person name="Blasche S."/>
        </authorList>
    </citation>
    <scope>NUCLEOTIDE SEQUENCE</scope>
    <source>
        <strain evidence="5">Olga-1</strain>
    </source>
</reference>
<dbReference type="Proteomes" id="UP000697127">
    <property type="component" value="Unassembled WGS sequence"/>
</dbReference>
<evidence type="ECO:0000256" key="1">
    <source>
        <dbReference type="ARBA" id="ARBA00004316"/>
    </source>
</evidence>
<dbReference type="AlphaFoldDB" id="A0A9P6WL44"/>
<evidence type="ECO:0000256" key="4">
    <source>
        <dbReference type="ARBA" id="ARBA00023273"/>
    </source>
</evidence>
<comment type="similarity">
    <text evidence="2">Belongs to the TDA2 family.</text>
</comment>
<dbReference type="InterPro" id="IPR038586">
    <property type="entry name" value="Tctex-1-like_sf"/>
</dbReference>
<dbReference type="GO" id="GO:0042995">
    <property type="term" value="C:cell projection"/>
    <property type="evidence" value="ECO:0007669"/>
    <property type="project" value="UniProtKB-SubCell"/>
</dbReference>
<evidence type="ECO:0000256" key="3">
    <source>
        <dbReference type="ARBA" id="ARBA00019193"/>
    </source>
</evidence>
<keyword evidence="6" id="KW-1185">Reference proteome</keyword>
<organism evidence="5 6">
    <name type="scientific">Pichia californica</name>
    <dbReference type="NCBI Taxonomy" id="460514"/>
    <lineage>
        <taxon>Eukaryota</taxon>
        <taxon>Fungi</taxon>
        <taxon>Dikarya</taxon>
        <taxon>Ascomycota</taxon>
        <taxon>Saccharomycotina</taxon>
        <taxon>Pichiomycetes</taxon>
        <taxon>Pichiales</taxon>
        <taxon>Pichiaceae</taxon>
        <taxon>Pichia</taxon>
    </lineage>
</organism>
<proteinExistence type="inferred from homology"/>
<comment type="caution">
    <text evidence="5">The sequence shown here is derived from an EMBL/GenBank/DDBJ whole genome shotgun (WGS) entry which is preliminary data.</text>
</comment>
<comment type="subcellular location">
    <subcellularLocation>
        <location evidence="1">Cell projection</location>
    </subcellularLocation>
</comment>
<sequence length="120" mass="13669">MSEIDVLNTNPPAIILESINPTKLPLKENELLDFINKSYKPSESSINELINSILNFLSTKSSKFKYIINSTTILINEISNNKINNSFGSLWDEKNDGFLNLKFKSNLNEWTILSIIFISI</sequence>
<protein>
    <recommendedName>
        <fullName evidence="3">Topoisomerase I damage affected protein 2</fullName>
    </recommendedName>
</protein>
<keyword evidence="4" id="KW-0966">Cell projection</keyword>